<dbReference type="SUPFAM" id="SSF56349">
    <property type="entry name" value="DNA breaking-rejoining enzymes"/>
    <property type="match status" value="1"/>
</dbReference>
<name>A0ABY1BKA3_9PSED</name>
<accession>A0ABY1BKA3</accession>
<dbReference type="PROSITE" id="PS51898">
    <property type="entry name" value="TYR_RECOMBINASE"/>
    <property type="match status" value="1"/>
</dbReference>
<keyword evidence="4" id="KW-0233">DNA recombination</keyword>
<evidence type="ECO:0000313" key="7">
    <source>
        <dbReference type="Proteomes" id="UP000198512"/>
    </source>
</evidence>
<protein>
    <submittedName>
        <fullName evidence="6">Site-specific recombinase XerD</fullName>
    </submittedName>
</protein>
<dbReference type="InterPro" id="IPR002104">
    <property type="entry name" value="Integrase_catalytic"/>
</dbReference>
<evidence type="ECO:0000259" key="5">
    <source>
        <dbReference type="PROSITE" id="PS51898"/>
    </source>
</evidence>
<comment type="similarity">
    <text evidence="1">Belongs to the 'phage' integrase family.</text>
</comment>
<reference evidence="6 7" key="1">
    <citation type="submission" date="2016-10" db="EMBL/GenBank/DDBJ databases">
        <authorList>
            <person name="Varghese N."/>
            <person name="Submissions S."/>
        </authorList>
    </citation>
    <scope>NUCLEOTIDE SEQUENCE [LARGE SCALE GENOMIC DNA]</scope>
    <source>
        <strain evidence="6 7">CIP 109853</strain>
    </source>
</reference>
<keyword evidence="2" id="KW-0229">DNA integration</keyword>
<dbReference type="InterPro" id="IPR011010">
    <property type="entry name" value="DNA_brk_join_enz"/>
</dbReference>
<feature type="domain" description="Tyr recombinase" evidence="5">
    <location>
        <begin position="299"/>
        <end position="486"/>
    </location>
</feature>
<keyword evidence="7" id="KW-1185">Reference proteome</keyword>
<dbReference type="Gene3D" id="1.10.150.130">
    <property type="match status" value="1"/>
</dbReference>
<dbReference type="Pfam" id="PF00589">
    <property type="entry name" value="Phage_integrase"/>
    <property type="match status" value="1"/>
</dbReference>
<evidence type="ECO:0000256" key="3">
    <source>
        <dbReference type="ARBA" id="ARBA00023125"/>
    </source>
</evidence>
<evidence type="ECO:0000313" key="6">
    <source>
        <dbReference type="EMBL" id="SER04465.1"/>
    </source>
</evidence>
<proteinExistence type="inferred from homology"/>
<dbReference type="InterPro" id="IPR013762">
    <property type="entry name" value="Integrase-like_cat_sf"/>
</dbReference>
<dbReference type="InterPro" id="IPR010998">
    <property type="entry name" value="Integrase_recombinase_N"/>
</dbReference>
<comment type="caution">
    <text evidence="6">The sequence shown here is derived from an EMBL/GenBank/DDBJ whole genome shotgun (WGS) entry which is preliminary data.</text>
</comment>
<dbReference type="EMBL" id="FOFP01000014">
    <property type="protein sequence ID" value="SER04465.1"/>
    <property type="molecule type" value="Genomic_DNA"/>
</dbReference>
<organism evidence="6 7">
    <name type="scientific">Pseudomonas cuatrocienegasensis</name>
    <dbReference type="NCBI Taxonomy" id="543360"/>
    <lineage>
        <taxon>Bacteria</taxon>
        <taxon>Pseudomonadati</taxon>
        <taxon>Pseudomonadota</taxon>
        <taxon>Gammaproteobacteria</taxon>
        <taxon>Pseudomonadales</taxon>
        <taxon>Pseudomonadaceae</taxon>
        <taxon>Pseudomonas</taxon>
    </lineage>
</organism>
<dbReference type="PANTHER" id="PTHR30629">
    <property type="entry name" value="PROPHAGE INTEGRASE"/>
    <property type="match status" value="1"/>
</dbReference>
<dbReference type="InterPro" id="IPR050808">
    <property type="entry name" value="Phage_Integrase"/>
</dbReference>
<evidence type="ECO:0000256" key="1">
    <source>
        <dbReference type="ARBA" id="ARBA00008857"/>
    </source>
</evidence>
<gene>
    <name evidence="6" type="ORF">SAMN05216600_1149</name>
</gene>
<evidence type="ECO:0000256" key="2">
    <source>
        <dbReference type="ARBA" id="ARBA00022908"/>
    </source>
</evidence>
<dbReference type="PANTHER" id="PTHR30629:SF2">
    <property type="entry name" value="PROPHAGE INTEGRASE INTS-RELATED"/>
    <property type="match status" value="1"/>
</dbReference>
<dbReference type="Gene3D" id="1.10.443.10">
    <property type="entry name" value="Intergrase catalytic core"/>
    <property type="match status" value="1"/>
</dbReference>
<sequence>MTIKSSAQSDTSLLQTAPPRLTTQLAKPWHYRRNGRYYLRFRPRNQTAGVFTISLRTTDRTIAMEISSNIQRALAYFHLGNPEATWDELKTRLLAITQECLEVTHGDIGSDLTHSEFYREMYGALKEFSKQGTLSLAQTRALSIGQSVMAAANARLEGRPGALVTIIDKINHIQPIDRGNDARLSLSVGAPQDPLSWDELSSLYMAEHSINLKGSSGKAAITAHTVIGRAFTAIGVTDLRVHTREDMAALRAKLLEGRKASTVNNLLAKLRAVMTWAVRAEKLAKQHTDKLKLTKGADSERVTFTREQVVTLMTHAHALPSASWERWTLSLLAVTGARIGEISYLTKADIKQSAGLWCIDINEDEDGKSIKNKHSKRLVPLVDGALEFNLSEFLEAVQAGALPSDHGIQPDKASKRLNQMVKDVLGNSKGENQTLHSLRHHLISSMQEAGVPVAFAQAAAGQSSGTIAYDNYGSGAPIQRVYEAIKQGLLGNLTGIEGKAQ</sequence>
<dbReference type="Proteomes" id="UP000198512">
    <property type="component" value="Unassembled WGS sequence"/>
</dbReference>
<evidence type="ECO:0000256" key="4">
    <source>
        <dbReference type="ARBA" id="ARBA00023172"/>
    </source>
</evidence>
<keyword evidence="3" id="KW-0238">DNA-binding</keyword>